<keyword evidence="9 11" id="KW-0472">Membrane</keyword>
<evidence type="ECO:0000256" key="9">
    <source>
        <dbReference type="ARBA" id="ARBA00023136"/>
    </source>
</evidence>
<keyword evidence="6 11" id="KW-0812">Transmembrane</keyword>
<feature type="transmembrane region" description="Helical" evidence="11">
    <location>
        <begin position="238"/>
        <end position="259"/>
    </location>
</feature>
<feature type="transmembrane region" description="Helical" evidence="11">
    <location>
        <begin position="158"/>
        <end position="178"/>
    </location>
</feature>
<keyword evidence="3" id="KW-0337">GPI-anchor biosynthesis</keyword>
<dbReference type="InterPro" id="IPR005599">
    <property type="entry name" value="GPI_mannosylTrfase"/>
</dbReference>
<feature type="transmembrane region" description="Helical" evidence="11">
    <location>
        <begin position="190"/>
        <end position="218"/>
    </location>
</feature>
<evidence type="ECO:0000256" key="1">
    <source>
        <dbReference type="ARBA" id="ARBA00004477"/>
    </source>
</evidence>
<protein>
    <recommendedName>
        <fullName evidence="11">Mannosyltransferase</fullName>
        <ecNumber evidence="11">2.4.1.-</ecNumber>
    </recommendedName>
</protein>
<dbReference type="GO" id="GO:0000026">
    <property type="term" value="F:alpha-1,2-mannosyltransferase activity"/>
    <property type="evidence" value="ECO:0007669"/>
    <property type="project" value="TreeGrafter"/>
</dbReference>
<dbReference type="GeneTree" id="ENSGT00950000183090"/>
<feature type="transmembrane region" description="Helical" evidence="11">
    <location>
        <begin position="103"/>
        <end position="121"/>
    </location>
</feature>
<dbReference type="PANTHER" id="PTHR22760:SF3">
    <property type="entry name" value="GPI MANNOSYLTRANSFERASE 4"/>
    <property type="match status" value="1"/>
</dbReference>
<dbReference type="HOGENOM" id="CLU_022957_1_1_1"/>
<dbReference type="GO" id="GO:0006506">
    <property type="term" value="P:GPI anchor biosynthetic process"/>
    <property type="evidence" value="ECO:0007669"/>
    <property type="project" value="UniProtKB-KW"/>
</dbReference>
<dbReference type="FunCoup" id="H2YHV1">
    <property type="interactions" value="6"/>
</dbReference>
<keyword evidence="4 11" id="KW-0328">Glycosyltransferase</keyword>
<dbReference type="Ensembl" id="ENSCSAVT00000004968.1">
    <property type="protein sequence ID" value="ENSCSAVP00000004900.1"/>
    <property type="gene ID" value="ENSCSAVG00000002917.1"/>
</dbReference>
<dbReference type="AlphaFoldDB" id="H2YHV1"/>
<comment type="pathway">
    <text evidence="2">Glycolipid biosynthesis; glycosylphosphatidylinositol-anchor biosynthesis.</text>
</comment>
<keyword evidence="5" id="KW-0808">Transferase</keyword>
<keyword evidence="8 11" id="KW-1133">Transmembrane helix</keyword>
<reference evidence="12" key="3">
    <citation type="submission" date="2025-09" db="UniProtKB">
        <authorList>
            <consortium name="Ensembl"/>
        </authorList>
    </citation>
    <scope>IDENTIFICATION</scope>
</reference>
<evidence type="ECO:0000256" key="2">
    <source>
        <dbReference type="ARBA" id="ARBA00004687"/>
    </source>
</evidence>
<evidence type="ECO:0000313" key="12">
    <source>
        <dbReference type="Ensembl" id="ENSCSAVP00000004900.1"/>
    </source>
</evidence>
<dbReference type="STRING" id="51511.ENSCSAVP00000004900"/>
<accession>H2YHV1</accession>
<dbReference type="OMA" id="QMCGSRI"/>
<dbReference type="Proteomes" id="UP000007875">
    <property type="component" value="Unassembled WGS sequence"/>
</dbReference>
<evidence type="ECO:0000256" key="4">
    <source>
        <dbReference type="ARBA" id="ARBA00022676"/>
    </source>
</evidence>
<comment type="similarity">
    <text evidence="10">Belongs to the glycosyltransferase 22 family. PIGZ subfamily.</text>
</comment>
<organism evidence="12 13">
    <name type="scientific">Ciona savignyi</name>
    <name type="common">Pacific transparent sea squirt</name>
    <dbReference type="NCBI Taxonomy" id="51511"/>
    <lineage>
        <taxon>Eukaryota</taxon>
        <taxon>Metazoa</taxon>
        <taxon>Chordata</taxon>
        <taxon>Tunicata</taxon>
        <taxon>Ascidiacea</taxon>
        <taxon>Phlebobranchia</taxon>
        <taxon>Cionidae</taxon>
        <taxon>Ciona</taxon>
    </lineage>
</organism>
<feature type="transmembrane region" description="Helical" evidence="11">
    <location>
        <begin position="65"/>
        <end position="83"/>
    </location>
</feature>
<evidence type="ECO:0000256" key="6">
    <source>
        <dbReference type="ARBA" id="ARBA00022692"/>
    </source>
</evidence>
<evidence type="ECO:0000256" key="11">
    <source>
        <dbReference type="RuleBase" id="RU363075"/>
    </source>
</evidence>
<evidence type="ECO:0000256" key="7">
    <source>
        <dbReference type="ARBA" id="ARBA00022824"/>
    </source>
</evidence>
<sequence>MENWWLKMIWVHCAALRYMLCILPQTGYIFPDEFFQSPEIMAGDLLDIASYRTWEWDSSKPARNIVFPLVSSGIPYMVMRYLSGIFGSQNIITPYTLLLGPRLWMTTLSFVVDYLIYRLAVKCYNGNTVVADVAVNLFATSYTCWVFCTRTFSNTAELLLLAILLNLVVIPIGKEHNVKNIFDMNAKATLVALTTMAAFFIRTSFIAFALFPIGMWVFQNVSFSNNPREMVDTFLRVFALYPGFVIAAVGFAFCDGIYFNHNSTQMFPLNSLSLHNVSRWITELPWTPINILKYNFNDSLLEQHGKHPY</sequence>
<dbReference type="PANTHER" id="PTHR22760">
    <property type="entry name" value="GLYCOSYLTRANSFERASE"/>
    <property type="match status" value="1"/>
</dbReference>
<dbReference type="InParanoid" id="H2YHV1"/>
<dbReference type="Pfam" id="PF03901">
    <property type="entry name" value="Glyco_transf_22"/>
    <property type="match status" value="1"/>
</dbReference>
<dbReference type="GO" id="GO:0005789">
    <property type="term" value="C:endoplasmic reticulum membrane"/>
    <property type="evidence" value="ECO:0007669"/>
    <property type="project" value="UniProtKB-SubCell"/>
</dbReference>
<evidence type="ECO:0000256" key="3">
    <source>
        <dbReference type="ARBA" id="ARBA00022502"/>
    </source>
</evidence>
<reference evidence="12" key="2">
    <citation type="submission" date="2025-08" db="UniProtKB">
        <authorList>
            <consortium name="Ensembl"/>
        </authorList>
    </citation>
    <scope>IDENTIFICATION</scope>
</reference>
<dbReference type="EC" id="2.4.1.-" evidence="11"/>
<dbReference type="eggNOG" id="KOG4123">
    <property type="taxonomic scope" value="Eukaryota"/>
</dbReference>
<evidence type="ECO:0000256" key="5">
    <source>
        <dbReference type="ARBA" id="ARBA00022679"/>
    </source>
</evidence>
<reference evidence="13" key="1">
    <citation type="submission" date="2003-08" db="EMBL/GenBank/DDBJ databases">
        <authorList>
            <person name="Birren B."/>
            <person name="Nusbaum C."/>
            <person name="Abebe A."/>
            <person name="Abouelleil A."/>
            <person name="Adekoya E."/>
            <person name="Ait-zahra M."/>
            <person name="Allen N."/>
            <person name="Allen T."/>
            <person name="An P."/>
            <person name="Anderson M."/>
            <person name="Anderson S."/>
            <person name="Arachchi H."/>
            <person name="Armbruster J."/>
            <person name="Bachantsang P."/>
            <person name="Baldwin J."/>
            <person name="Barry A."/>
            <person name="Bayul T."/>
            <person name="Blitshsteyn B."/>
            <person name="Bloom T."/>
            <person name="Blye J."/>
            <person name="Boguslavskiy L."/>
            <person name="Borowsky M."/>
            <person name="Boukhgalter B."/>
            <person name="Brunache A."/>
            <person name="Butler J."/>
            <person name="Calixte N."/>
            <person name="Calvo S."/>
            <person name="Camarata J."/>
            <person name="Campo K."/>
            <person name="Chang J."/>
            <person name="Cheshatsang Y."/>
            <person name="Citroen M."/>
            <person name="Collymore A."/>
            <person name="Considine T."/>
            <person name="Cook A."/>
            <person name="Cooke P."/>
            <person name="Corum B."/>
            <person name="Cuomo C."/>
            <person name="David R."/>
            <person name="Dawoe T."/>
            <person name="Degray S."/>
            <person name="Dodge S."/>
            <person name="Dooley K."/>
            <person name="Dorje P."/>
            <person name="Dorjee K."/>
            <person name="Dorris L."/>
            <person name="Duffey N."/>
            <person name="Dupes A."/>
            <person name="Elkins T."/>
            <person name="Engels R."/>
            <person name="Erickson J."/>
            <person name="Farina A."/>
            <person name="Faro S."/>
            <person name="Ferreira P."/>
            <person name="Fischer H."/>
            <person name="Fitzgerald M."/>
            <person name="Foley K."/>
            <person name="Gage D."/>
            <person name="Galagan J."/>
            <person name="Gearin G."/>
            <person name="Gnerre S."/>
            <person name="Gnirke A."/>
            <person name="Goyette A."/>
            <person name="Graham J."/>
            <person name="Grandbois E."/>
            <person name="Gyaltsen K."/>
            <person name="Hafez N."/>
            <person name="Hagopian D."/>
            <person name="Hagos B."/>
            <person name="Hall J."/>
            <person name="Hatcher B."/>
            <person name="Heller A."/>
            <person name="Higgins H."/>
            <person name="Honan T."/>
            <person name="Horn A."/>
            <person name="Houde N."/>
            <person name="Hughes L."/>
            <person name="Hulme W."/>
            <person name="Husby E."/>
            <person name="Iliev I."/>
            <person name="Jaffe D."/>
            <person name="Jones C."/>
            <person name="Kamal M."/>
            <person name="Kamat A."/>
            <person name="Kamvysselis M."/>
            <person name="Karlsson E."/>
            <person name="Kells C."/>
            <person name="Kieu A."/>
            <person name="Kisner P."/>
            <person name="Kodira C."/>
            <person name="Kulbokas E."/>
            <person name="Labutti K."/>
            <person name="Lama D."/>
            <person name="Landers T."/>
            <person name="Leger J."/>
            <person name="Levine S."/>
            <person name="Lewis D."/>
            <person name="Lewis T."/>
            <person name="Lindblad-toh K."/>
            <person name="Liu X."/>
            <person name="Lokyitsang T."/>
            <person name="Lokyitsang Y."/>
            <person name="Lucien O."/>
            <person name="Lui A."/>
            <person name="Ma L.J."/>
            <person name="Mabbitt R."/>
            <person name="Macdonald J."/>
            <person name="Maclean C."/>
            <person name="Major J."/>
            <person name="Manning J."/>
            <person name="Marabella R."/>
            <person name="Maru K."/>
            <person name="Matthews C."/>
            <person name="Mauceli E."/>
            <person name="Mccarthy M."/>
            <person name="Mcdonough S."/>
            <person name="Mcghee T."/>
            <person name="Meldrim J."/>
            <person name="Meneus L."/>
            <person name="Mesirov J."/>
            <person name="Mihalev A."/>
            <person name="Mihova T."/>
            <person name="Mikkelsen T."/>
            <person name="Mlenga V."/>
            <person name="Moru K."/>
            <person name="Mozes J."/>
            <person name="Mulrain L."/>
            <person name="Munson G."/>
            <person name="Naylor J."/>
            <person name="Newes C."/>
            <person name="Nguyen C."/>
            <person name="Nguyen N."/>
            <person name="Nguyen T."/>
            <person name="Nicol R."/>
            <person name="Nielsen C."/>
            <person name="Nizzari M."/>
            <person name="Norbu C."/>
            <person name="Norbu N."/>
            <person name="O'donnell P."/>
            <person name="Okoawo O."/>
            <person name="O'leary S."/>
            <person name="Omotosho B."/>
            <person name="O'neill K."/>
            <person name="Osman S."/>
            <person name="Parker S."/>
            <person name="Perrin D."/>
            <person name="Phunkhang P."/>
            <person name="Piqani B."/>
            <person name="Purcell S."/>
            <person name="Rachupka T."/>
            <person name="Ramasamy U."/>
            <person name="Rameau R."/>
            <person name="Ray V."/>
            <person name="Raymond C."/>
            <person name="Retta R."/>
            <person name="Richardson S."/>
            <person name="Rise C."/>
            <person name="Rodriguez J."/>
            <person name="Rogers J."/>
            <person name="Rogov P."/>
            <person name="Rutman M."/>
            <person name="Schupbach R."/>
            <person name="Seaman C."/>
            <person name="Settipalli S."/>
            <person name="Sharpe T."/>
            <person name="Sheridan J."/>
            <person name="Sherpa N."/>
            <person name="Shi J."/>
            <person name="Smirnov S."/>
            <person name="Smith C."/>
            <person name="Sougnez C."/>
            <person name="Spencer B."/>
            <person name="Stalker J."/>
            <person name="Stange-thomann N."/>
            <person name="Stavropoulos S."/>
            <person name="Stetson K."/>
            <person name="Stone C."/>
            <person name="Stone S."/>
            <person name="Stubbs M."/>
            <person name="Talamas J."/>
            <person name="Tchuinga P."/>
            <person name="Tenzing P."/>
            <person name="Tesfaye S."/>
            <person name="Theodore J."/>
            <person name="Thoulutsang Y."/>
            <person name="Topham K."/>
            <person name="Towey S."/>
            <person name="Tsamla T."/>
            <person name="Tsomo N."/>
            <person name="Vallee D."/>
            <person name="Vassiliev H."/>
            <person name="Venkataraman V."/>
            <person name="Vinson J."/>
            <person name="Vo A."/>
            <person name="Wade C."/>
            <person name="Wang S."/>
            <person name="Wangchuk T."/>
            <person name="Wangdi T."/>
            <person name="Whittaker C."/>
            <person name="Wilkinson J."/>
            <person name="Wu Y."/>
            <person name="Wyman D."/>
            <person name="Yadav S."/>
            <person name="Yang S."/>
            <person name="Yang X."/>
            <person name="Yeager S."/>
            <person name="Yee E."/>
            <person name="Young G."/>
            <person name="Zainoun J."/>
            <person name="Zembeck L."/>
            <person name="Zimmer A."/>
            <person name="Zody M."/>
            <person name="Lander E."/>
        </authorList>
    </citation>
    <scope>NUCLEOTIDE SEQUENCE [LARGE SCALE GENOMIC DNA]</scope>
</reference>
<proteinExistence type="inferred from homology"/>
<evidence type="ECO:0000256" key="10">
    <source>
        <dbReference type="ARBA" id="ARBA00038466"/>
    </source>
</evidence>
<name>H2YHV1_CIOSA</name>
<comment type="subcellular location">
    <subcellularLocation>
        <location evidence="1 11">Endoplasmic reticulum membrane</location>
        <topology evidence="1 11">Multi-pass membrane protein</topology>
    </subcellularLocation>
</comment>
<evidence type="ECO:0000313" key="13">
    <source>
        <dbReference type="Proteomes" id="UP000007875"/>
    </source>
</evidence>
<evidence type="ECO:0000256" key="8">
    <source>
        <dbReference type="ARBA" id="ARBA00022989"/>
    </source>
</evidence>
<keyword evidence="13" id="KW-1185">Reference proteome</keyword>
<keyword evidence="7 11" id="KW-0256">Endoplasmic reticulum</keyword>